<organism evidence="3 4">
    <name type="scientific">Aspergillus caelatus</name>
    <dbReference type="NCBI Taxonomy" id="61420"/>
    <lineage>
        <taxon>Eukaryota</taxon>
        <taxon>Fungi</taxon>
        <taxon>Dikarya</taxon>
        <taxon>Ascomycota</taxon>
        <taxon>Pezizomycotina</taxon>
        <taxon>Eurotiomycetes</taxon>
        <taxon>Eurotiomycetidae</taxon>
        <taxon>Eurotiales</taxon>
        <taxon>Aspergillaceae</taxon>
        <taxon>Aspergillus</taxon>
        <taxon>Aspergillus subgen. Circumdati</taxon>
    </lineage>
</organism>
<sequence length="217" mass="23302">MNTTTTTPTPGSPLDTSNPLTTGTPRGDHIHPGWYLGSSALGLLAIVLIGVSISWSRICIMRAKQRYPAAGFTPTNIDDAERLMLLNRRPPRRKWWQVVGENLCCCCVKPSEKDMNYCLRLLEEGRMKQHEARNASQTPANAPQEAPSTTPPSPSNASQVSGNASAPSNASQVPGNAPPGSPAVPLASGSAGSPTIARTTRERWKRWSKKGIKAMFG</sequence>
<gene>
    <name evidence="3" type="ORF">BDV27DRAFT_156594</name>
</gene>
<name>A0A5N7A792_9EURO</name>
<evidence type="ECO:0000256" key="1">
    <source>
        <dbReference type="SAM" id="MobiDB-lite"/>
    </source>
</evidence>
<keyword evidence="2" id="KW-1133">Transmembrane helix</keyword>
<reference evidence="3 4" key="1">
    <citation type="submission" date="2019-04" db="EMBL/GenBank/DDBJ databases">
        <title>Friends and foes A comparative genomics studyof 23 Aspergillus species from section Flavi.</title>
        <authorList>
            <consortium name="DOE Joint Genome Institute"/>
            <person name="Kjaerbolling I."/>
            <person name="Vesth T."/>
            <person name="Frisvad J.C."/>
            <person name="Nybo J.L."/>
            <person name="Theobald S."/>
            <person name="Kildgaard S."/>
            <person name="Isbrandt T."/>
            <person name="Kuo A."/>
            <person name="Sato A."/>
            <person name="Lyhne E.K."/>
            <person name="Kogle M.E."/>
            <person name="Wiebenga A."/>
            <person name="Kun R.S."/>
            <person name="Lubbers R.J."/>
            <person name="Makela M.R."/>
            <person name="Barry K."/>
            <person name="Chovatia M."/>
            <person name="Clum A."/>
            <person name="Daum C."/>
            <person name="Haridas S."/>
            <person name="He G."/>
            <person name="LaButti K."/>
            <person name="Lipzen A."/>
            <person name="Mondo S."/>
            <person name="Riley R."/>
            <person name="Salamov A."/>
            <person name="Simmons B.A."/>
            <person name="Magnuson J.K."/>
            <person name="Henrissat B."/>
            <person name="Mortensen U.H."/>
            <person name="Larsen T.O."/>
            <person name="Devries R.P."/>
            <person name="Grigoriev I.V."/>
            <person name="Machida M."/>
            <person name="Baker S.E."/>
            <person name="Andersen M.R."/>
        </authorList>
    </citation>
    <scope>NUCLEOTIDE SEQUENCE [LARGE SCALE GENOMIC DNA]</scope>
    <source>
        <strain evidence="3 4">CBS 763.97</strain>
    </source>
</reference>
<feature type="compositionally biased region" description="Polar residues" evidence="1">
    <location>
        <begin position="159"/>
        <end position="174"/>
    </location>
</feature>
<keyword evidence="4" id="KW-1185">Reference proteome</keyword>
<evidence type="ECO:0000313" key="4">
    <source>
        <dbReference type="Proteomes" id="UP000326268"/>
    </source>
</evidence>
<evidence type="ECO:0000256" key="2">
    <source>
        <dbReference type="SAM" id="Phobius"/>
    </source>
</evidence>
<proteinExistence type="predicted"/>
<dbReference type="Proteomes" id="UP000326268">
    <property type="component" value="Unassembled WGS sequence"/>
</dbReference>
<dbReference type="EMBL" id="ML737625">
    <property type="protein sequence ID" value="KAE8365711.1"/>
    <property type="molecule type" value="Genomic_DNA"/>
</dbReference>
<feature type="transmembrane region" description="Helical" evidence="2">
    <location>
        <begin position="34"/>
        <end position="56"/>
    </location>
</feature>
<feature type="compositionally biased region" description="Basic residues" evidence="1">
    <location>
        <begin position="203"/>
        <end position="217"/>
    </location>
</feature>
<protein>
    <submittedName>
        <fullName evidence="3">Uncharacterized protein</fullName>
    </submittedName>
</protein>
<dbReference type="RefSeq" id="XP_031928792.1">
    <property type="nucleotide sequence ID" value="XM_032072361.1"/>
</dbReference>
<accession>A0A5N7A792</accession>
<keyword evidence="2" id="KW-0812">Transmembrane</keyword>
<feature type="compositionally biased region" description="Polar residues" evidence="1">
    <location>
        <begin position="14"/>
        <end position="23"/>
    </location>
</feature>
<feature type="region of interest" description="Disordered" evidence="1">
    <location>
        <begin position="129"/>
        <end position="217"/>
    </location>
</feature>
<feature type="region of interest" description="Disordered" evidence="1">
    <location>
        <begin position="1"/>
        <end position="23"/>
    </location>
</feature>
<keyword evidence="2" id="KW-0472">Membrane</keyword>
<dbReference type="GeneID" id="43656807"/>
<evidence type="ECO:0000313" key="3">
    <source>
        <dbReference type="EMBL" id="KAE8365711.1"/>
    </source>
</evidence>
<dbReference type="AlphaFoldDB" id="A0A5N7A792"/>